<dbReference type="EMBL" id="CP117811">
    <property type="protein sequence ID" value="WDE96284.1"/>
    <property type="molecule type" value="Genomic_DNA"/>
</dbReference>
<reference evidence="2 3" key="1">
    <citation type="submission" date="2023-02" db="EMBL/GenBank/DDBJ databases">
        <title>Genome sequence of Lentisphaera profundi SAORIC-696.</title>
        <authorList>
            <person name="Kim e."/>
            <person name="Cho J.-C."/>
            <person name="Choi A."/>
            <person name="Kang I."/>
        </authorList>
    </citation>
    <scope>NUCLEOTIDE SEQUENCE [LARGE SCALE GENOMIC DNA]</scope>
    <source>
        <strain evidence="2 3">SAORIC-696</strain>
    </source>
</reference>
<keyword evidence="3" id="KW-1185">Reference proteome</keyword>
<feature type="transmembrane region" description="Helical" evidence="1">
    <location>
        <begin position="12"/>
        <end position="32"/>
    </location>
</feature>
<gene>
    <name evidence="2" type="ORF">PQO03_11250</name>
</gene>
<keyword evidence="1" id="KW-0812">Transmembrane</keyword>
<name>A0ABY7VSK0_9BACT</name>
<evidence type="ECO:0000313" key="2">
    <source>
        <dbReference type="EMBL" id="WDE96284.1"/>
    </source>
</evidence>
<organism evidence="2 3">
    <name type="scientific">Lentisphaera profundi</name>
    <dbReference type="NCBI Taxonomy" id="1658616"/>
    <lineage>
        <taxon>Bacteria</taxon>
        <taxon>Pseudomonadati</taxon>
        <taxon>Lentisphaerota</taxon>
        <taxon>Lentisphaeria</taxon>
        <taxon>Lentisphaerales</taxon>
        <taxon>Lentisphaeraceae</taxon>
        <taxon>Lentisphaera</taxon>
    </lineage>
</organism>
<dbReference type="Proteomes" id="UP001214250">
    <property type="component" value="Chromosome 1"/>
</dbReference>
<proteinExistence type="predicted"/>
<accession>A0ABY7VSK0</accession>
<dbReference type="RefSeq" id="WP_274150358.1">
    <property type="nucleotide sequence ID" value="NZ_CP117811.1"/>
</dbReference>
<keyword evidence="1" id="KW-1133">Transmembrane helix</keyword>
<protein>
    <submittedName>
        <fullName evidence="2">Uncharacterized protein</fullName>
    </submittedName>
</protein>
<evidence type="ECO:0000256" key="1">
    <source>
        <dbReference type="SAM" id="Phobius"/>
    </source>
</evidence>
<keyword evidence="1" id="KW-0472">Membrane</keyword>
<evidence type="ECO:0000313" key="3">
    <source>
        <dbReference type="Proteomes" id="UP001214250"/>
    </source>
</evidence>
<sequence>MKLKTIKKLKRLGLNLSLLWFALSAFFIYISADIAVHHDIADAFANTYIIMANIAFFIGGFLFYFLWQLWIKSILRKNGLDGLLER</sequence>
<feature type="transmembrane region" description="Helical" evidence="1">
    <location>
        <begin position="44"/>
        <end position="67"/>
    </location>
</feature>